<dbReference type="AlphaFoldDB" id="A0A6C0J4U7"/>
<evidence type="ECO:0000256" key="1">
    <source>
        <dbReference type="SAM" id="MobiDB-lite"/>
    </source>
</evidence>
<organism evidence="2">
    <name type="scientific">viral metagenome</name>
    <dbReference type="NCBI Taxonomy" id="1070528"/>
    <lineage>
        <taxon>unclassified sequences</taxon>
        <taxon>metagenomes</taxon>
        <taxon>organismal metagenomes</taxon>
    </lineage>
</organism>
<dbReference type="GO" id="GO:0004197">
    <property type="term" value="F:cysteine-type endopeptidase activity"/>
    <property type="evidence" value="ECO:0007669"/>
    <property type="project" value="TreeGrafter"/>
</dbReference>
<dbReference type="Gene3D" id="3.40.50.12660">
    <property type="match status" value="1"/>
</dbReference>
<feature type="compositionally biased region" description="Basic and acidic residues" evidence="1">
    <location>
        <begin position="38"/>
        <end position="57"/>
    </location>
</feature>
<dbReference type="EMBL" id="MN740315">
    <property type="protein sequence ID" value="QHT99790.1"/>
    <property type="molecule type" value="Genomic_DNA"/>
</dbReference>
<dbReference type="GO" id="GO:0006508">
    <property type="term" value="P:proteolysis"/>
    <property type="evidence" value="ECO:0007669"/>
    <property type="project" value="TreeGrafter"/>
</dbReference>
<reference evidence="2" key="1">
    <citation type="journal article" date="2020" name="Nature">
        <title>Giant virus diversity and host interactions through global metagenomics.</title>
        <authorList>
            <person name="Schulz F."/>
            <person name="Roux S."/>
            <person name="Paez-Espino D."/>
            <person name="Jungbluth S."/>
            <person name="Walsh D.A."/>
            <person name="Denef V.J."/>
            <person name="McMahon K.D."/>
            <person name="Konstantinidis K.T."/>
            <person name="Eloe-Fadrosh E.A."/>
            <person name="Kyrpides N.C."/>
            <person name="Woyke T."/>
        </authorList>
    </citation>
    <scope>NUCLEOTIDE SEQUENCE</scope>
    <source>
        <strain evidence="2">GVMAG-M-3300025727-45</strain>
    </source>
</reference>
<dbReference type="PANTHER" id="PTHR48104:SF30">
    <property type="entry name" value="METACASPASE-1"/>
    <property type="match status" value="1"/>
</dbReference>
<dbReference type="GO" id="GO:0005737">
    <property type="term" value="C:cytoplasm"/>
    <property type="evidence" value="ECO:0007669"/>
    <property type="project" value="TreeGrafter"/>
</dbReference>
<proteinExistence type="predicted"/>
<sequence length="376" mass="43650">MSRKRSSSTSDTQKKVTFDDELQRCSNRLKELVIENSDIKKHQKEHEKSLNNVRKEMNVLSSKLKKNNKSISLDDIKLSKKKNEKEKKKEEKEKKKEEKKKKKEKEKEKKMEEKVLQKAAQKRSKEVVEFDPKERAVLIVSTNDKKKQSFTRNIEDFFIDKLGFQQTDILKISDPKKLNILDGLDRLIEAGNEKGCKELWFLYSGDGILIKNLKQNDIEDVIVPSDYKEKGVINAKTFDNRLLSIKEGIKFYALLDCCHDGNFLSTKHEYCGSIDMTTEIENSQEYSGDICVFSLRTIEQNHKGRGVVQNQYPHLLCKTFIEHYGECVDDNLDEVSMISMLHDIRDYMIYNEIEVSPILGSSIPVLPSTRLLTIKN</sequence>
<name>A0A6C0J4U7_9ZZZZ</name>
<dbReference type="InterPro" id="IPR050452">
    <property type="entry name" value="Metacaspase"/>
</dbReference>
<evidence type="ECO:0000313" key="2">
    <source>
        <dbReference type="EMBL" id="QHT99790.1"/>
    </source>
</evidence>
<accession>A0A6C0J4U7</accession>
<feature type="compositionally biased region" description="Basic and acidic residues" evidence="1">
    <location>
        <begin position="72"/>
        <end position="96"/>
    </location>
</feature>
<protein>
    <submittedName>
        <fullName evidence="2">Uncharacterized protein</fullName>
    </submittedName>
</protein>
<feature type="region of interest" description="Disordered" evidence="1">
    <location>
        <begin position="38"/>
        <end position="113"/>
    </location>
</feature>
<dbReference type="PANTHER" id="PTHR48104">
    <property type="entry name" value="METACASPASE-4"/>
    <property type="match status" value="1"/>
</dbReference>